<evidence type="ECO:0000256" key="1">
    <source>
        <dbReference type="SAM" id="Phobius"/>
    </source>
</evidence>
<sequence length="122" mass="13983">MKSTPQKYFSILMSYYFNLAGGEKIIVPKVVKTFDVSVQYHIELSDDIQSFVFSTPHCRRFCVIFIVFIKTVSCFFTFVLITGSELKLSILYIFSFLPGLGQLLHVTSLKTTEMDVQAFLDL</sequence>
<organism evidence="2">
    <name type="scientific">Micrurus lemniscatus lemniscatus</name>
    <dbReference type="NCBI Taxonomy" id="129467"/>
    <lineage>
        <taxon>Eukaryota</taxon>
        <taxon>Metazoa</taxon>
        <taxon>Chordata</taxon>
        <taxon>Craniata</taxon>
        <taxon>Vertebrata</taxon>
        <taxon>Euteleostomi</taxon>
        <taxon>Lepidosauria</taxon>
        <taxon>Squamata</taxon>
        <taxon>Bifurcata</taxon>
        <taxon>Unidentata</taxon>
        <taxon>Episquamata</taxon>
        <taxon>Toxicofera</taxon>
        <taxon>Serpentes</taxon>
        <taxon>Colubroidea</taxon>
        <taxon>Elapidae</taxon>
        <taxon>Elapinae</taxon>
        <taxon>Micrurus</taxon>
    </lineage>
</organism>
<accession>A0A2D4HT00</accession>
<keyword evidence="1" id="KW-0472">Membrane</keyword>
<dbReference type="EMBL" id="IACK01059227">
    <property type="protein sequence ID" value="LAA75102.1"/>
    <property type="molecule type" value="Transcribed_RNA"/>
</dbReference>
<evidence type="ECO:0000313" key="2">
    <source>
        <dbReference type="EMBL" id="LAA75101.1"/>
    </source>
</evidence>
<protein>
    <submittedName>
        <fullName evidence="2">Uncharacterized protein</fullName>
    </submittedName>
</protein>
<name>A0A2D4HT00_MICLE</name>
<keyword evidence="1" id="KW-0812">Transmembrane</keyword>
<dbReference type="AlphaFoldDB" id="A0A2D4HT00"/>
<reference evidence="2" key="2">
    <citation type="submission" date="2017-11" db="EMBL/GenBank/DDBJ databases">
        <title>Coralsnake Venomics: Analyses of Venom Gland Transcriptomes and Proteomes of Six Brazilian Taxa.</title>
        <authorList>
            <person name="Aird S.D."/>
            <person name="Jorge da Silva N."/>
            <person name="Qiu L."/>
            <person name="Villar-Briones A."/>
            <person name="Aparecida-Saddi V."/>
            <person name="Campos-Telles M.P."/>
            <person name="Grau M."/>
            <person name="Mikheyev A.S."/>
        </authorList>
    </citation>
    <scope>NUCLEOTIDE SEQUENCE</scope>
    <source>
        <tissue evidence="2">Venom_gland</tissue>
    </source>
</reference>
<proteinExistence type="predicted"/>
<keyword evidence="1" id="KW-1133">Transmembrane helix</keyword>
<feature type="transmembrane region" description="Helical" evidence="1">
    <location>
        <begin position="89"/>
        <end position="107"/>
    </location>
</feature>
<feature type="transmembrane region" description="Helical" evidence="1">
    <location>
        <begin position="61"/>
        <end position="83"/>
    </location>
</feature>
<reference evidence="2" key="1">
    <citation type="submission" date="2017-07" db="EMBL/GenBank/DDBJ databases">
        <authorList>
            <person name="Mikheyev A."/>
            <person name="Grau M."/>
        </authorList>
    </citation>
    <scope>NUCLEOTIDE SEQUENCE</scope>
    <source>
        <tissue evidence="2">Venom_gland</tissue>
    </source>
</reference>
<dbReference type="EMBL" id="IACK01059226">
    <property type="protein sequence ID" value="LAA75101.1"/>
    <property type="molecule type" value="Transcribed_RNA"/>
</dbReference>